<organism evidence="2 3">
    <name type="scientific">Methylobacterium planeticum</name>
    <dbReference type="NCBI Taxonomy" id="2615211"/>
    <lineage>
        <taxon>Bacteria</taxon>
        <taxon>Pseudomonadati</taxon>
        <taxon>Pseudomonadota</taxon>
        <taxon>Alphaproteobacteria</taxon>
        <taxon>Hyphomicrobiales</taxon>
        <taxon>Methylobacteriaceae</taxon>
        <taxon>Methylobacterium</taxon>
    </lineage>
</organism>
<feature type="transmembrane region" description="Helical" evidence="1">
    <location>
        <begin position="99"/>
        <end position="123"/>
    </location>
</feature>
<dbReference type="AlphaFoldDB" id="A0A6N6MM82"/>
<dbReference type="EMBL" id="VZZJ01000020">
    <property type="protein sequence ID" value="KAB1071216.1"/>
    <property type="molecule type" value="Genomic_DNA"/>
</dbReference>
<dbReference type="Proteomes" id="UP000441523">
    <property type="component" value="Unassembled WGS sequence"/>
</dbReference>
<keyword evidence="1" id="KW-0812">Transmembrane</keyword>
<feature type="transmembrane region" description="Helical" evidence="1">
    <location>
        <begin position="12"/>
        <end position="34"/>
    </location>
</feature>
<feature type="transmembrane region" description="Helical" evidence="1">
    <location>
        <begin position="67"/>
        <end position="87"/>
    </location>
</feature>
<sequence>MSLKLALTGLRTLRAAGWLCICLLVWLSWIPAALEIRTGMAGQIEHAIAYCGAGALLAFSCQDPRRWQITAGLVALAGILEIGQIWVPGRTSQFIDFAASGAGAVVGVLIGRVAIQALVGWIIRPHSL</sequence>
<evidence type="ECO:0000313" key="2">
    <source>
        <dbReference type="EMBL" id="KAB1071216.1"/>
    </source>
</evidence>
<evidence type="ECO:0000256" key="1">
    <source>
        <dbReference type="SAM" id="Phobius"/>
    </source>
</evidence>
<evidence type="ECO:0000313" key="3">
    <source>
        <dbReference type="Proteomes" id="UP000441523"/>
    </source>
</evidence>
<proteinExistence type="predicted"/>
<comment type="caution">
    <text evidence="2">The sequence shown here is derived from an EMBL/GenBank/DDBJ whole genome shotgun (WGS) entry which is preliminary data.</text>
</comment>
<dbReference type="RefSeq" id="WP_150965474.1">
    <property type="nucleotide sequence ID" value="NZ_VZZJ01000020.1"/>
</dbReference>
<keyword evidence="1" id="KW-0472">Membrane</keyword>
<reference evidence="2 3" key="1">
    <citation type="submission" date="2019-09" db="EMBL/GenBank/DDBJ databases">
        <title>YIM 132548 draft genome.</title>
        <authorList>
            <person name="Jiang L."/>
        </authorList>
    </citation>
    <scope>NUCLEOTIDE SEQUENCE [LARGE SCALE GENOMIC DNA]</scope>
    <source>
        <strain evidence="2 3">YIM 132548</strain>
    </source>
</reference>
<keyword evidence="3" id="KW-1185">Reference proteome</keyword>
<accession>A0A6N6MM82</accession>
<name>A0A6N6MM82_9HYPH</name>
<protein>
    <recommendedName>
        <fullName evidence="4">VanZ family protein</fullName>
    </recommendedName>
</protein>
<evidence type="ECO:0008006" key="4">
    <source>
        <dbReference type="Google" id="ProtNLM"/>
    </source>
</evidence>
<gene>
    <name evidence="2" type="ORF">F6X51_20220</name>
</gene>
<keyword evidence="1" id="KW-1133">Transmembrane helix</keyword>